<dbReference type="Proteomes" id="UP000231493">
    <property type="component" value="Unassembled WGS sequence"/>
</dbReference>
<name>A0A2M7PR71_9BACT</name>
<dbReference type="EMBL" id="PFKO01000120">
    <property type="protein sequence ID" value="PIY33119.1"/>
    <property type="molecule type" value="Genomic_DNA"/>
</dbReference>
<accession>A0A2M7PR71</accession>
<reference evidence="3 4" key="2">
    <citation type="submission" date="2017-09" db="EMBL/GenBank/DDBJ databases">
        <title>Depth-based differentiation of microbial function through sediment-hosted aquifers and enrichment of novel symbionts in the deep terrestrial subsurface.</title>
        <authorList>
            <person name="Probst A.J."/>
            <person name="Ladd B."/>
            <person name="Jarett J.K."/>
            <person name="Geller-Mcgrath D.E."/>
            <person name="Sieber C.M."/>
            <person name="Emerson J.B."/>
            <person name="Anantharaman K."/>
            <person name="Thomas B.C."/>
            <person name="Malmstrom R."/>
            <person name="Stieglmeier M."/>
            <person name="Klingl A."/>
            <person name="Woyke T."/>
            <person name="Ryan C.M."/>
            <person name="Banfield J.F."/>
        </authorList>
    </citation>
    <scope>NUCLEOTIDE SEQUENCE [LARGE SCALE GENOMIC DNA]</scope>
    <source>
        <strain evidence="2">CG_4_10_14_3_um_filter_34_13</strain>
    </source>
</reference>
<gene>
    <name evidence="2" type="ORF">COZ07_03360</name>
    <name evidence="1" type="ORF">COZ58_02610</name>
</gene>
<evidence type="ECO:0000313" key="3">
    <source>
        <dbReference type="Proteomes" id="UP000230646"/>
    </source>
</evidence>
<dbReference type="AlphaFoldDB" id="A0A2M7PR71"/>
<comment type="caution">
    <text evidence="2">The sequence shown here is derived from an EMBL/GenBank/DDBJ whole genome shotgun (WGS) entry which is preliminary data.</text>
</comment>
<evidence type="ECO:0000313" key="4">
    <source>
        <dbReference type="Proteomes" id="UP000231493"/>
    </source>
</evidence>
<reference evidence="1" key="1">
    <citation type="submission" date="2017-09" db="EMBL/GenBank/DDBJ databases">
        <title>Depth-based differentiation of microbial function through sediment-hosted aquifers and enrichment of novel symbionts in the deep terrestrial subsurface.</title>
        <authorList>
            <person name="Probst A.J."/>
            <person name="Ladd B."/>
            <person name="Jarett J.K."/>
            <person name="Geller-Mcgrath D.E."/>
            <person name="Sieber C.M.K."/>
            <person name="Emerson J.B."/>
            <person name="Anantharaman K."/>
            <person name="Thomas B.C."/>
            <person name="Malmstrom R."/>
            <person name="Stieglmeier M."/>
            <person name="Klingl A."/>
            <person name="Woyke T."/>
            <person name="Ryan C.M."/>
            <person name="Banfield J.F."/>
        </authorList>
    </citation>
    <scope>NUCLEOTIDE SEQUENCE</scope>
    <source>
        <strain evidence="1">CG_4_8_14_3_um_filter_34_18</strain>
    </source>
</reference>
<sequence>MENKLKEEIIEKIFYPKDIFFNNGIVNLYEYLTQKNIEILQEDLANNSLKLKFNKSDEIKIFNSIISEFIINNRLVIFTKNDRLYWDKNRNDFVKDKRVDIPSGVRNEKKNILFREKLNKLGFTKEEIRLKYDNYPDKKINSFSQIVSKAGDVIIHKEHNDYISQYINEVLWKDQNNEISLDSKIHTFEWGPGPFADMLPNKGEKLDKWDALIYWFGTRIKRFYNSNFYLYINSKDLEDLFNFKKELKIDDEKIKYKDDKTEEIKAIPTNIDFRNQLYKNDGIKNPYFYISNSEAEFELKFFMYLFSLIYHIEDSYEKELEERRKNRKEKLYETLKYITFFTYTQEGDMKSSLNEYSKAYKLVKFLKILKEYRIEKDNKNIFTYLSELITTLNLSKSNKELNLNIKSFANNLLNFKNLRKNYLEASFDVLKNDKGRLGRELYIFENLYLKEIKKEDLEMDLHRKSKIIGEGIGNFEAQIDDKNLLFTLRNIKNHKQLISYFKNFKFEVLKNQEKAKLNSEFLDSLRSILEELEQKTENWELARDYIAIYAIDKYKSSSYAMKKI</sequence>
<dbReference type="EMBL" id="PFIP01000048">
    <property type="protein sequence ID" value="PIX34792.1"/>
    <property type="molecule type" value="Genomic_DNA"/>
</dbReference>
<evidence type="ECO:0000313" key="2">
    <source>
        <dbReference type="EMBL" id="PIY33119.1"/>
    </source>
</evidence>
<protein>
    <submittedName>
        <fullName evidence="2">Uncharacterized protein</fullName>
    </submittedName>
</protein>
<evidence type="ECO:0000313" key="1">
    <source>
        <dbReference type="EMBL" id="PIX34792.1"/>
    </source>
</evidence>
<dbReference type="Proteomes" id="UP000230646">
    <property type="component" value="Unassembled WGS sequence"/>
</dbReference>
<organism evidence="2 3">
    <name type="scientific">Candidatus Infernicultor aquiphilus</name>
    <dbReference type="NCBI Taxonomy" id="1805029"/>
    <lineage>
        <taxon>Bacteria</taxon>
        <taxon>Pseudomonadati</taxon>
        <taxon>Atribacterota</taxon>
        <taxon>Candidatus Phoenicimicrobiia</taxon>
        <taxon>Candidatus Pheonicimicrobiales</taxon>
        <taxon>Candidatus Phoenicimicrobiaceae</taxon>
        <taxon>Candidatus Infernicultor</taxon>
    </lineage>
</organism>
<dbReference type="RefSeq" id="WP_406607182.1">
    <property type="nucleotide sequence ID" value="NZ_PFKO01000120.1"/>
</dbReference>
<accession>A0A2M7K9I5</accession>
<proteinExistence type="predicted"/>